<feature type="domain" description="HTH tetR-type" evidence="5">
    <location>
        <begin position="20"/>
        <end position="80"/>
    </location>
</feature>
<dbReference type="InterPro" id="IPR009057">
    <property type="entry name" value="Homeodomain-like_sf"/>
</dbReference>
<organism evidence="6 7">
    <name type="scientific">Legionella pneumophila subsp. pneumophila</name>
    <dbReference type="NCBI Taxonomy" id="91891"/>
    <lineage>
        <taxon>Bacteria</taxon>
        <taxon>Pseudomonadati</taxon>
        <taxon>Pseudomonadota</taxon>
        <taxon>Gammaproteobacteria</taxon>
        <taxon>Legionellales</taxon>
        <taxon>Legionellaceae</taxon>
        <taxon>Legionella</taxon>
    </lineage>
</organism>
<dbReference type="InterPro" id="IPR011075">
    <property type="entry name" value="TetR_C"/>
</dbReference>
<dbReference type="SUPFAM" id="SSF48498">
    <property type="entry name" value="Tetracyclin repressor-like, C-terminal domain"/>
    <property type="match status" value="1"/>
</dbReference>
<evidence type="ECO:0000313" key="7">
    <source>
        <dbReference type="Proteomes" id="UP000277145"/>
    </source>
</evidence>
<keyword evidence="6" id="KW-0614">Plasmid</keyword>
<gene>
    <name evidence="6" type="ORF">D1H98_16650</name>
</gene>
<evidence type="ECO:0000256" key="4">
    <source>
        <dbReference type="PROSITE-ProRule" id="PRU00335"/>
    </source>
</evidence>
<dbReference type="Pfam" id="PF00440">
    <property type="entry name" value="TetR_N"/>
    <property type="match status" value="1"/>
</dbReference>
<dbReference type="PANTHER" id="PTHR47506">
    <property type="entry name" value="TRANSCRIPTIONAL REGULATORY PROTEIN"/>
    <property type="match status" value="1"/>
</dbReference>
<dbReference type="Gene3D" id="1.10.10.60">
    <property type="entry name" value="Homeodomain-like"/>
    <property type="match status" value="1"/>
</dbReference>
<geneLocation type="plasmid" evidence="6">
    <name>unnamed2</name>
</geneLocation>
<evidence type="ECO:0000256" key="2">
    <source>
        <dbReference type="ARBA" id="ARBA00023125"/>
    </source>
</evidence>
<reference evidence="6 7" key="1">
    <citation type="submission" date="2018-08" db="EMBL/GenBank/DDBJ databases">
        <title>Genome Sequences of Legionella pneumophila subsp. pneumophila Isolates, Recovered from a Drinking Water System in a Large Builging.</title>
        <authorList>
            <person name="Gomez-Alvarez V."/>
            <person name="Boczek L."/>
            <person name="King D."/>
            <person name="Pemberton A."/>
            <person name="Pfaller S."/>
            <person name="Rodgers M."/>
            <person name="Santodomingo J."/>
            <person name="Revetta R."/>
        </authorList>
    </citation>
    <scope>NUCLEOTIDE SEQUENCE [LARGE SCALE GENOMIC DNA]</scope>
    <source>
        <strain evidence="6 7">L01C.1</strain>
        <plasmid evidence="6">unnamed2</plasmid>
    </source>
</reference>
<dbReference type="AlphaFoldDB" id="A0A3A6UQE4"/>
<dbReference type="InterPro" id="IPR036271">
    <property type="entry name" value="Tet_transcr_reg_TetR-rel_C_sf"/>
</dbReference>
<protein>
    <submittedName>
        <fullName evidence="6">TetR/AcrR family transcriptional regulator</fullName>
    </submittedName>
</protein>
<dbReference type="SUPFAM" id="SSF46689">
    <property type="entry name" value="Homeodomain-like"/>
    <property type="match status" value="1"/>
</dbReference>
<keyword evidence="2 4" id="KW-0238">DNA-binding</keyword>
<accession>A0A3A6UQE4</accession>
<dbReference type="PROSITE" id="PS50977">
    <property type="entry name" value="HTH_TETR_2"/>
    <property type="match status" value="1"/>
</dbReference>
<dbReference type="GO" id="GO:0003677">
    <property type="term" value="F:DNA binding"/>
    <property type="evidence" value="ECO:0007669"/>
    <property type="project" value="UniProtKB-UniRule"/>
</dbReference>
<dbReference type="EMBL" id="QWDR01000006">
    <property type="protein sequence ID" value="RJY24650.1"/>
    <property type="molecule type" value="Genomic_DNA"/>
</dbReference>
<feature type="DNA-binding region" description="H-T-H motif" evidence="4">
    <location>
        <begin position="43"/>
        <end position="62"/>
    </location>
</feature>
<sequence>MIILTVQERSFSPNMSDEILSLKEQAEDLSMHLFWQQGYFNTSIDELVKVSGLSWAAIYKHFGGKEGLFVMMLKRYREYLTRHFFVPLQSEHGIQAIFAFFDQFIELSKQGKLQHGCFFIATASEIPSHQNAIKAVINAFLEELSSLFCRALDYGKDHNQLSHSLDSEAVSSFLVANVFGLFTLARAVNNTDWLSNQVTMIKQFLGAYQMSF</sequence>
<evidence type="ECO:0000313" key="6">
    <source>
        <dbReference type="EMBL" id="RJY24650.1"/>
    </source>
</evidence>
<dbReference type="Gene3D" id="1.10.357.10">
    <property type="entry name" value="Tetracycline Repressor, domain 2"/>
    <property type="match status" value="1"/>
</dbReference>
<dbReference type="PANTHER" id="PTHR47506:SF1">
    <property type="entry name" value="HTH-TYPE TRANSCRIPTIONAL REGULATOR YJDC"/>
    <property type="match status" value="1"/>
</dbReference>
<dbReference type="Proteomes" id="UP000277145">
    <property type="component" value="Unassembled WGS sequence"/>
</dbReference>
<keyword evidence="3" id="KW-0804">Transcription</keyword>
<dbReference type="RefSeq" id="WP_120130570.1">
    <property type="nucleotide sequence ID" value="NZ_QWDR01000006.1"/>
</dbReference>
<name>A0A3A6UQE4_LEGPN</name>
<comment type="caution">
    <text evidence="6">The sequence shown here is derived from an EMBL/GenBank/DDBJ whole genome shotgun (WGS) entry which is preliminary data.</text>
</comment>
<dbReference type="PROSITE" id="PS01081">
    <property type="entry name" value="HTH_TETR_1"/>
    <property type="match status" value="1"/>
</dbReference>
<evidence type="ECO:0000256" key="3">
    <source>
        <dbReference type="ARBA" id="ARBA00023163"/>
    </source>
</evidence>
<keyword evidence="1" id="KW-0805">Transcription regulation</keyword>
<evidence type="ECO:0000256" key="1">
    <source>
        <dbReference type="ARBA" id="ARBA00023015"/>
    </source>
</evidence>
<dbReference type="InterPro" id="IPR023772">
    <property type="entry name" value="DNA-bd_HTH_TetR-type_CS"/>
</dbReference>
<proteinExistence type="predicted"/>
<dbReference type="InterPro" id="IPR001647">
    <property type="entry name" value="HTH_TetR"/>
</dbReference>
<dbReference type="Pfam" id="PF16925">
    <property type="entry name" value="TetR_C_13"/>
    <property type="match status" value="1"/>
</dbReference>
<evidence type="ECO:0000259" key="5">
    <source>
        <dbReference type="PROSITE" id="PS50977"/>
    </source>
</evidence>